<accession>A0A517N7I9</accession>
<dbReference type="InterPro" id="IPR050816">
    <property type="entry name" value="Flavin-dep_Halogenase_NPB"/>
</dbReference>
<dbReference type="Gene3D" id="3.50.50.60">
    <property type="entry name" value="FAD/NAD(P)-binding domain"/>
    <property type="match status" value="1"/>
</dbReference>
<gene>
    <name evidence="1" type="primary">lodB</name>
    <name evidence="1" type="ORF">K227x_14890</name>
</gene>
<dbReference type="GO" id="GO:0016491">
    <property type="term" value="F:oxidoreductase activity"/>
    <property type="evidence" value="ECO:0007669"/>
    <property type="project" value="UniProtKB-KW"/>
</dbReference>
<dbReference type="EC" id="1.-.-.-" evidence="1"/>
<dbReference type="PANTHER" id="PTHR43747:SF1">
    <property type="entry name" value="SLR1998 PROTEIN"/>
    <property type="match status" value="1"/>
</dbReference>
<evidence type="ECO:0000313" key="2">
    <source>
        <dbReference type="Proteomes" id="UP000318538"/>
    </source>
</evidence>
<proteinExistence type="predicted"/>
<evidence type="ECO:0000313" key="1">
    <source>
        <dbReference type="EMBL" id="QDT03109.1"/>
    </source>
</evidence>
<protein>
    <submittedName>
        <fullName evidence="1">FAD-dependent oxidoreductase LodB</fullName>
        <ecNumber evidence="1">1.-.-.-</ecNumber>
    </submittedName>
</protein>
<dbReference type="Proteomes" id="UP000318538">
    <property type="component" value="Chromosome"/>
</dbReference>
<dbReference type="EMBL" id="CP036525">
    <property type="protein sequence ID" value="QDT03109.1"/>
    <property type="molecule type" value="Genomic_DNA"/>
</dbReference>
<organism evidence="1 2">
    <name type="scientific">Rubripirellula lacrimiformis</name>
    <dbReference type="NCBI Taxonomy" id="1930273"/>
    <lineage>
        <taxon>Bacteria</taxon>
        <taxon>Pseudomonadati</taxon>
        <taxon>Planctomycetota</taxon>
        <taxon>Planctomycetia</taxon>
        <taxon>Pirellulales</taxon>
        <taxon>Pirellulaceae</taxon>
        <taxon>Rubripirellula</taxon>
    </lineage>
</organism>
<reference evidence="1 2" key="1">
    <citation type="submission" date="2019-02" db="EMBL/GenBank/DDBJ databases">
        <title>Deep-cultivation of Planctomycetes and their phenomic and genomic characterization uncovers novel biology.</title>
        <authorList>
            <person name="Wiegand S."/>
            <person name="Jogler M."/>
            <person name="Boedeker C."/>
            <person name="Pinto D."/>
            <person name="Vollmers J."/>
            <person name="Rivas-Marin E."/>
            <person name="Kohn T."/>
            <person name="Peeters S.H."/>
            <person name="Heuer A."/>
            <person name="Rast P."/>
            <person name="Oberbeckmann S."/>
            <person name="Bunk B."/>
            <person name="Jeske O."/>
            <person name="Meyerdierks A."/>
            <person name="Storesund J.E."/>
            <person name="Kallscheuer N."/>
            <person name="Luecker S."/>
            <person name="Lage O.M."/>
            <person name="Pohl T."/>
            <person name="Merkel B.J."/>
            <person name="Hornburger P."/>
            <person name="Mueller R.-W."/>
            <person name="Bruemmer F."/>
            <person name="Labrenz M."/>
            <person name="Spormann A.M."/>
            <person name="Op den Camp H."/>
            <person name="Overmann J."/>
            <person name="Amann R."/>
            <person name="Jetten M.S.M."/>
            <person name="Mascher T."/>
            <person name="Medema M.H."/>
            <person name="Devos D.P."/>
            <person name="Kaster A.-K."/>
            <person name="Ovreas L."/>
            <person name="Rohde M."/>
            <person name="Galperin M.Y."/>
            <person name="Jogler C."/>
        </authorList>
    </citation>
    <scope>NUCLEOTIDE SEQUENCE [LARGE SCALE GENOMIC DNA]</scope>
    <source>
        <strain evidence="1 2">K22_7</strain>
    </source>
</reference>
<dbReference type="AlphaFoldDB" id="A0A517N7I9"/>
<name>A0A517N7I9_9BACT</name>
<dbReference type="PANTHER" id="PTHR43747">
    <property type="entry name" value="FAD-BINDING PROTEIN"/>
    <property type="match status" value="1"/>
</dbReference>
<keyword evidence="2" id="KW-1185">Reference proteome</keyword>
<dbReference type="KEGG" id="rlc:K227x_14890"/>
<dbReference type="SUPFAM" id="SSF51905">
    <property type="entry name" value="FAD/NAD(P)-binding domain"/>
    <property type="match status" value="1"/>
</dbReference>
<keyword evidence="1" id="KW-0560">Oxidoreductase</keyword>
<sequence>MGGGPAGCAMALRLMQNGCTPTILERSSFSTSRVGEALLPEAEGLLKTLDVWDQFKREDFEPTSGIVSAWGSDKTAVSSFLFQPFSQGWNLDRAHFDRMLLCECAGRGCHVDRPAGPMRVSKSGTVWNVQIGSKSYQADILVDATGRSASIATRLGATRVPGNRLMALVGYMRTSDLDDPRLLIESAPSGWWYSAGLPNDQLVVAYLTDADLIPRHVNERTDWWRHLVRRLPHTSQRIEATSLLEPLRLVNANTSWLDESSGEGWIAIGDAAISLDPLSGNGIIRALKTGIAAAESVVSERSDFATSRFFGDLIHSLARESTEQSRLTHQRETRWEDQVFWQRRTSVDSEPKNCRNLHSIKSSFENGIA</sequence>
<dbReference type="Gene3D" id="3.30.9.100">
    <property type="match status" value="1"/>
</dbReference>
<dbReference type="InterPro" id="IPR036188">
    <property type="entry name" value="FAD/NAD-bd_sf"/>
</dbReference>